<dbReference type="AlphaFoldDB" id="A0A397HF11"/>
<evidence type="ECO:0000313" key="3">
    <source>
        <dbReference type="EMBL" id="RHZ61731.1"/>
    </source>
</evidence>
<dbReference type="Gene3D" id="1.10.510.10">
    <property type="entry name" value="Transferase(Phosphotransferase) domain 1"/>
    <property type="match status" value="2"/>
</dbReference>
<evidence type="ECO:0000313" key="4">
    <source>
        <dbReference type="Proteomes" id="UP000266861"/>
    </source>
</evidence>
<dbReference type="PROSITE" id="PS50011">
    <property type="entry name" value="PROTEIN_KINASE_DOM"/>
    <property type="match status" value="1"/>
</dbReference>
<feature type="domain" description="Protein kinase" evidence="2">
    <location>
        <begin position="74"/>
        <end position="296"/>
    </location>
</feature>
<accession>A0A397HF11</accession>
<sequence length="581" mass="68739">MIQISPGRGTSCELAKFQNFNCDVPNLCRCDNCTAVRSLSSSVNSGNINIDRFIKETQISIENPYLEWVPFKEFKDVKKIGQGGFSLVYKACWKKISHINNGVINRSKSDVVLKILNNSQNVDTKFLKELEHMLRFKNNHESNIIECFGVTQDPETKNYAFILEYARGGDLHHFLYKNFENFTWNNKTSYLKNIVKGIKEIHEKKIIHRDLHSDIYSLGMIMWQLTSGHRPFHDKEHGPKLILDILDGKRPEITEDTPELWANLMKRCWHPNPSQRPTIQEIYERSLEIREIHPYLESKNLIYYDIEDHLEKHRPCEHDFWLEFYKAEDKRLEMVESKKPFVKNPGYEHPNSRYYSRSLNSMLESIDSTISGLFSNNNLFSNDNFDIMDIKEIHPYLESKNLIYYDIEDHLEKHRPCEHDFWLEFYKAEDKRLEMVESKKPFVKNPGYEHPNSRYYSRSLNSMLESIDSTISGLFSNNNLFSNDNFDIMDINFNQENNFEHSNCNSSVAKNPSKHLREEDKIENQSDSKRSRYEPLKNQPYLYASDRNYEGINSPFKHILDIHQKWWTKDIGILILLKDQQ</sequence>
<protein>
    <recommendedName>
        <fullName evidence="2">Protein kinase domain-containing protein</fullName>
    </recommendedName>
</protein>
<dbReference type="Pfam" id="PF07714">
    <property type="entry name" value="PK_Tyr_Ser-Thr"/>
    <property type="match status" value="1"/>
</dbReference>
<dbReference type="Proteomes" id="UP000266861">
    <property type="component" value="Unassembled WGS sequence"/>
</dbReference>
<name>A0A397HF11_9GLOM</name>
<dbReference type="PANTHER" id="PTHR44329">
    <property type="entry name" value="SERINE/THREONINE-PROTEIN KINASE TNNI3K-RELATED"/>
    <property type="match status" value="1"/>
</dbReference>
<dbReference type="STRING" id="1348612.A0A397HF11"/>
<dbReference type="GO" id="GO:0005524">
    <property type="term" value="F:ATP binding"/>
    <property type="evidence" value="ECO:0007669"/>
    <property type="project" value="InterPro"/>
</dbReference>
<proteinExistence type="predicted"/>
<reference evidence="3 4" key="1">
    <citation type="submission" date="2018-08" db="EMBL/GenBank/DDBJ databases">
        <title>Genome and evolution of the arbuscular mycorrhizal fungus Diversispora epigaea (formerly Glomus versiforme) and its bacterial endosymbionts.</title>
        <authorList>
            <person name="Sun X."/>
            <person name="Fei Z."/>
            <person name="Harrison M."/>
        </authorList>
    </citation>
    <scope>NUCLEOTIDE SEQUENCE [LARGE SCALE GENOMIC DNA]</scope>
    <source>
        <strain evidence="3 4">IT104</strain>
    </source>
</reference>
<dbReference type="SUPFAM" id="SSF56112">
    <property type="entry name" value="Protein kinase-like (PK-like)"/>
    <property type="match status" value="1"/>
</dbReference>
<feature type="compositionally biased region" description="Basic and acidic residues" evidence="1">
    <location>
        <begin position="515"/>
        <end position="535"/>
    </location>
</feature>
<evidence type="ECO:0000256" key="1">
    <source>
        <dbReference type="SAM" id="MobiDB-lite"/>
    </source>
</evidence>
<keyword evidence="4" id="KW-1185">Reference proteome</keyword>
<dbReference type="InterPro" id="IPR000719">
    <property type="entry name" value="Prot_kinase_dom"/>
</dbReference>
<dbReference type="InterPro" id="IPR011009">
    <property type="entry name" value="Kinase-like_dom_sf"/>
</dbReference>
<dbReference type="InterPro" id="IPR051681">
    <property type="entry name" value="Ser/Thr_Kinases-Pseudokinases"/>
</dbReference>
<dbReference type="OrthoDB" id="5966500at2759"/>
<comment type="caution">
    <text evidence="3">The sequence shown here is derived from an EMBL/GenBank/DDBJ whole genome shotgun (WGS) entry which is preliminary data.</text>
</comment>
<dbReference type="InterPro" id="IPR001245">
    <property type="entry name" value="Ser-Thr/Tyr_kinase_cat_dom"/>
</dbReference>
<evidence type="ECO:0000259" key="2">
    <source>
        <dbReference type="PROSITE" id="PS50011"/>
    </source>
</evidence>
<dbReference type="EMBL" id="PQFF01000316">
    <property type="protein sequence ID" value="RHZ61731.1"/>
    <property type="molecule type" value="Genomic_DNA"/>
</dbReference>
<dbReference type="GO" id="GO:0004674">
    <property type="term" value="F:protein serine/threonine kinase activity"/>
    <property type="evidence" value="ECO:0007669"/>
    <property type="project" value="TreeGrafter"/>
</dbReference>
<gene>
    <name evidence="3" type="ORF">Glove_346g30</name>
</gene>
<feature type="region of interest" description="Disordered" evidence="1">
    <location>
        <begin position="505"/>
        <end position="537"/>
    </location>
</feature>
<organism evidence="3 4">
    <name type="scientific">Diversispora epigaea</name>
    <dbReference type="NCBI Taxonomy" id="1348612"/>
    <lineage>
        <taxon>Eukaryota</taxon>
        <taxon>Fungi</taxon>
        <taxon>Fungi incertae sedis</taxon>
        <taxon>Mucoromycota</taxon>
        <taxon>Glomeromycotina</taxon>
        <taxon>Glomeromycetes</taxon>
        <taxon>Diversisporales</taxon>
        <taxon>Diversisporaceae</taxon>
        <taxon>Diversispora</taxon>
    </lineage>
</organism>